<evidence type="ECO:0000313" key="1">
    <source>
        <dbReference type="EMBL" id="REC48047.1"/>
    </source>
</evidence>
<organism evidence="1 2">
    <name type="scientific">Chryseobacterium pennipullorum</name>
    <dbReference type="NCBI Taxonomy" id="2258963"/>
    <lineage>
        <taxon>Bacteria</taxon>
        <taxon>Pseudomonadati</taxon>
        <taxon>Bacteroidota</taxon>
        <taxon>Flavobacteriia</taxon>
        <taxon>Flavobacteriales</taxon>
        <taxon>Weeksellaceae</taxon>
        <taxon>Chryseobacterium group</taxon>
        <taxon>Chryseobacterium</taxon>
    </lineage>
</organism>
<sequence length="122" mass="13704">MVASNFVFLFLFLILSCSKRDDSKNQITIKITSIDSKTKQHRINKHDTIVIRKEGVGYLMKTFNKVGEYITDSTGSATIKIDSTKIYDISVLGTDVLGGDLYYPGHLKEGQEVNIEVMPLEN</sequence>
<reference evidence="1 2" key="1">
    <citation type="submission" date="2018-06" db="EMBL/GenBank/DDBJ databases">
        <title>Novel Chryseobacterium species.</title>
        <authorList>
            <person name="Newman J."/>
            <person name="Hugo C."/>
            <person name="Oosthuizen L."/>
            <person name="Charimba G."/>
        </authorList>
    </citation>
    <scope>NUCLEOTIDE SEQUENCE [LARGE SCALE GENOMIC DNA]</scope>
    <source>
        <strain evidence="1 2">7_F195</strain>
    </source>
</reference>
<evidence type="ECO:0000313" key="2">
    <source>
        <dbReference type="Proteomes" id="UP000256257"/>
    </source>
</evidence>
<proteinExistence type="predicted"/>
<dbReference type="AlphaFoldDB" id="A0A3D9B3W1"/>
<comment type="caution">
    <text evidence="1">The sequence shown here is derived from an EMBL/GenBank/DDBJ whole genome shotgun (WGS) entry which is preliminary data.</text>
</comment>
<accession>A0A3D9B3W1</accession>
<name>A0A3D9B3W1_9FLAO</name>
<protein>
    <submittedName>
        <fullName evidence="1">Uncharacterized protein</fullName>
    </submittedName>
</protein>
<dbReference type="Proteomes" id="UP000256257">
    <property type="component" value="Unassembled WGS sequence"/>
</dbReference>
<dbReference type="EMBL" id="QNVV01000006">
    <property type="protein sequence ID" value="REC48047.1"/>
    <property type="molecule type" value="Genomic_DNA"/>
</dbReference>
<gene>
    <name evidence="1" type="ORF">DRF67_09155</name>
</gene>
<keyword evidence="2" id="KW-1185">Reference proteome</keyword>